<dbReference type="InterPro" id="IPR009081">
    <property type="entry name" value="PP-bd_ACP"/>
</dbReference>
<dbReference type="InterPro" id="IPR042099">
    <property type="entry name" value="ANL_N_sf"/>
</dbReference>
<dbReference type="SUPFAM" id="SSF51735">
    <property type="entry name" value="NAD(P)-binding Rossmann-fold domains"/>
    <property type="match status" value="1"/>
</dbReference>
<dbReference type="SUPFAM" id="SSF47336">
    <property type="entry name" value="ACP-like"/>
    <property type="match status" value="1"/>
</dbReference>
<dbReference type="InterPro" id="IPR020806">
    <property type="entry name" value="PKS_PP-bd"/>
</dbReference>
<dbReference type="Pfam" id="PF00550">
    <property type="entry name" value="PP-binding"/>
    <property type="match status" value="1"/>
</dbReference>
<dbReference type="InterPro" id="IPR013120">
    <property type="entry name" value="FAR_NAD-bd"/>
</dbReference>
<name>A0ABP0C3I1_9PEZI</name>
<dbReference type="InterPro" id="IPR006162">
    <property type="entry name" value="Ppantetheine_attach_site"/>
</dbReference>
<dbReference type="Gene3D" id="3.40.50.720">
    <property type="entry name" value="NAD(P)-binding Rossmann-like Domain"/>
    <property type="match status" value="1"/>
</dbReference>
<dbReference type="PROSITE" id="PS00455">
    <property type="entry name" value="AMP_BINDING"/>
    <property type="match status" value="1"/>
</dbReference>
<dbReference type="InterPro" id="IPR036736">
    <property type="entry name" value="ACP-like_sf"/>
</dbReference>
<keyword evidence="4" id="KW-0067">ATP-binding</keyword>
<dbReference type="InterPro" id="IPR000873">
    <property type="entry name" value="AMP-dep_synth/lig_dom"/>
</dbReference>
<comment type="caution">
    <text evidence="6">The sequence shown here is derived from an EMBL/GenBank/DDBJ whole genome shotgun (WGS) entry which is preliminary data.</text>
</comment>
<dbReference type="PROSITE" id="PS50075">
    <property type="entry name" value="CARRIER"/>
    <property type="match status" value="1"/>
</dbReference>
<protein>
    <submittedName>
        <fullName evidence="6">NRPS-like protein biosynthetic cluster</fullName>
    </submittedName>
</protein>
<sequence>MSDELPHINEFKRAAKRLDYIVKNDPQLLAAAPDLRVSKVLRDPSLSYRQVITGFLTAYEERPALGVRAYDVVDGVRHNLPKFDTITYGGLRTQIEAVSCAWRFEEKFAVRSGEFVASIVFTGAEYVAIDIGCVYSQAISVPIQANLQADVALGILADVAPAALVISIDYLDQVIHYAVKQETVRSVVVINANQRVTADNKSIENARKILSEAGRPIALATFADLVDVGKKHTYTHLPTFPGGRNALSMLMYTSGSTGTPKGAQIHEGICLMFWAELERTHPIIIVADAPVNHWMGRVEIIHALATGGTCFFTLMPDLSTFVEDVQIVRPTWMQVLPRFAELVYQNHVSALQGLVNSGMDPEAADAQLRKKLDGYLGDRLCLGVIGSSPTAPEVKQFFRDTFQMSVLEGYGSTESSGGATTLANYINHSLVIDYKLRDVPELGYYTTDKPFPRGELLVKTRHQFQGYFKRPEATASAFDEGGYVITGDIMEQRSKEELVWLDRRNNVIKLSQAEFVAITPLESTYLGENPLVKQIYVYGSSYRSFLLAVIVPDVDYAEKLLGHTPSDEELRQLALRHLRARAQSGGLKSFEIPRDVIIEREPFTSENGLLSSVRKALRPNLKKKYGDRLEAIYEDMDRQRLAELQQLREPTSKRETSTVDRVARAFKANLGLANVDAESPQTYRELGGDSMGAVGLSQLLREMFFVSVPASVILGAQSSVGEVAHIVDRLKAAAASGSNRPTFDSVHGDDVTTLRATKLVLPSFFDVDSPDISSRSLVSGDVANTVLITGSTGFLGRFLLLQWMEKLAVRGGKVIAIVRARNNNDARARLHETFGNMDATLTEYFTSLAKDHLEVVAGDLSLPQLGLPQQDFKRLARDVDQIVHPGALVNHRLSYQDLFEPNVVGTAELVRLALTSRQKRFDYVSTIGVPYANEKLLEADEDADVRVEAHEMPLSDDYAVGYTASKWAGEVLLRDAHERFGLDVDVFRPNMILAHSQYIGQINVPDMFTRLLLSLVATGLAPLSFYGLTADGQRTSGAHYDGLPVDVLAKVMQGAGDTAYSGFNSYNTINFHYNDGVSLDSFVDWVESAGYPIKRITDHTNCAQAST</sequence>
<evidence type="ECO:0000313" key="6">
    <source>
        <dbReference type="EMBL" id="CAK7225839.1"/>
    </source>
</evidence>
<keyword evidence="1" id="KW-0596">Phosphopantetheine</keyword>
<evidence type="ECO:0000313" key="7">
    <source>
        <dbReference type="Proteomes" id="UP001642482"/>
    </source>
</evidence>
<keyword evidence="7" id="KW-1185">Reference proteome</keyword>
<evidence type="ECO:0000256" key="3">
    <source>
        <dbReference type="ARBA" id="ARBA00022741"/>
    </source>
</evidence>
<proteinExistence type="predicted"/>
<dbReference type="Pfam" id="PF07993">
    <property type="entry name" value="NAD_binding_4"/>
    <property type="match status" value="1"/>
</dbReference>
<dbReference type="InterPro" id="IPR036291">
    <property type="entry name" value="NAD(P)-bd_dom_sf"/>
</dbReference>
<dbReference type="Proteomes" id="UP001642482">
    <property type="component" value="Unassembled WGS sequence"/>
</dbReference>
<keyword evidence="3" id="KW-0547">Nucleotide-binding</keyword>
<dbReference type="SMART" id="SM00823">
    <property type="entry name" value="PKS_PP"/>
    <property type="match status" value="1"/>
</dbReference>
<dbReference type="InterPro" id="IPR010080">
    <property type="entry name" value="Thioester_reductase-like_dom"/>
</dbReference>
<dbReference type="PANTHER" id="PTHR43272:SF33">
    <property type="entry name" value="AMP-BINDING DOMAIN-CONTAINING PROTEIN-RELATED"/>
    <property type="match status" value="1"/>
</dbReference>
<gene>
    <name evidence="6" type="ORF">SEUCBS140593_006039</name>
</gene>
<accession>A0ABP0C3I1</accession>
<evidence type="ECO:0000256" key="4">
    <source>
        <dbReference type="ARBA" id="ARBA00022840"/>
    </source>
</evidence>
<dbReference type="Pfam" id="PF00501">
    <property type="entry name" value="AMP-binding"/>
    <property type="match status" value="1"/>
</dbReference>
<feature type="domain" description="Carrier" evidence="5">
    <location>
        <begin position="649"/>
        <end position="731"/>
    </location>
</feature>
<dbReference type="CDD" id="cd05235">
    <property type="entry name" value="SDR_e1"/>
    <property type="match status" value="1"/>
</dbReference>
<evidence type="ECO:0000259" key="5">
    <source>
        <dbReference type="PROSITE" id="PS50075"/>
    </source>
</evidence>
<dbReference type="PANTHER" id="PTHR43272">
    <property type="entry name" value="LONG-CHAIN-FATTY-ACID--COA LIGASE"/>
    <property type="match status" value="1"/>
</dbReference>
<dbReference type="EMBL" id="CAWUHD010000062">
    <property type="protein sequence ID" value="CAK7225839.1"/>
    <property type="molecule type" value="Genomic_DNA"/>
</dbReference>
<evidence type="ECO:0000256" key="1">
    <source>
        <dbReference type="ARBA" id="ARBA00022450"/>
    </source>
</evidence>
<organism evidence="6 7">
    <name type="scientific">Sporothrix eucalyptigena</name>
    <dbReference type="NCBI Taxonomy" id="1812306"/>
    <lineage>
        <taxon>Eukaryota</taxon>
        <taxon>Fungi</taxon>
        <taxon>Dikarya</taxon>
        <taxon>Ascomycota</taxon>
        <taxon>Pezizomycotina</taxon>
        <taxon>Sordariomycetes</taxon>
        <taxon>Sordariomycetidae</taxon>
        <taxon>Ophiostomatales</taxon>
        <taxon>Ophiostomataceae</taxon>
        <taxon>Sporothrix</taxon>
    </lineage>
</organism>
<dbReference type="Gene3D" id="1.10.1200.10">
    <property type="entry name" value="ACP-like"/>
    <property type="match status" value="1"/>
</dbReference>
<dbReference type="SUPFAM" id="SSF56801">
    <property type="entry name" value="Acetyl-CoA synthetase-like"/>
    <property type="match status" value="1"/>
</dbReference>
<evidence type="ECO:0000256" key="2">
    <source>
        <dbReference type="ARBA" id="ARBA00022553"/>
    </source>
</evidence>
<reference evidence="6 7" key="1">
    <citation type="submission" date="2024-01" db="EMBL/GenBank/DDBJ databases">
        <authorList>
            <person name="Allen C."/>
            <person name="Tagirdzhanova G."/>
        </authorList>
    </citation>
    <scope>NUCLEOTIDE SEQUENCE [LARGE SCALE GENOMIC DNA]</scope>
</reference>
<keyword evidence="2" id="KW-0597">Phosphoprotein</keyword>
<dbReference type="PROSITE" id="PS00012">
    <property type="entry name" value="PHOSPHOPANTETHEINE"/>
    <property type="match status" value="1"/>
</dbReference>
<dbReference type="InterPro" id="IPR020845">
    <property type="entry name" value="AMP-binding_CS"/>
</dbReference>
<dbReference type="Gene3D" id="3.40.50.12780">
    <property type="entry name" value="N-terminal domain of ligase-like"/>
    <property type="match status" value="1"/>
</dbReference>
<dbReference type="NCBIfam" id="TIGR01746">
    <property type="entry name" value="Thioester-redct"/>
    <property type="match status" value="1"/>
</dbReference>